<dbReference type="CDD" id="cd05403">
    <property type="entry name" value="NT_KNTase_like"/>
    <property type="match status" value="1"/>
</dbReference>
<dbReference type="Pfam" id="PF18765">
    <property type="entry name" value="Polbeta"/>
    <property type="match status" value="1"/>
</dbReference>
<dbReference type="SUPFAM" id="SSF81301">
    <property type="entry name" value="Nucleotidyltransferase"/>
    <property type="match status" value="1"/>
</dbReference>
<reference evidence="2 3" key="1">
    <citation type="submission" date="2020-08" db="EMBL/GenBank/DDBJ databases">
        <title>Genomic Encyclopedia of Type Strains, Phase IV (KMG-IV): sequencing the most valuable type-strain genomes for metagenomic binning, comparative biology and taxonomic classification.</title>
        <authorList>
            <person name="Goeker M."/>
        </authorList>
    </citation>
    <scope>NUCLEOTIDE SEQUENCE [LARGE SCALE GENOMIC DNA]</scope>
    <source>
        <strain evidence="2 3">DSM 17976</strain>
    </source>
</reference>
<dbReference type="Gene3D" id="3.30.460.10">
    <property type="entry name" value="Beta Polymerase, domain 2"/>
    <property type="match status" value="1"/>
</dbReference>
<organism evidence="2 3">
    <name type="scientific">Runella defluvii</name>
    <dbReference type="NCBI Taxonomy" id="370973"/>
    <lineage>
        <taxon>Bacteria</taxon>
        <taxon>Pseudomonadati</taxon>
        <taxon>Bacteroidota</taxon>
        <taxon>Cytophagia</taxon>
        <taxon>Cytophagales</taxon>
        <taxon>Spirosomataceae</taxon>
        <taxon>Runella</taxon>
    </lineage>
</organism>
<evidence type="ECO:0000259" key="1">
    <source>
        <dbReference type="Pfam" id="PF18765"/>
    </source>
</evidence>
<accession>A0A7W6EN76</accession>
<gene>
    <name evidence="2" type="ORF">FHS57_000009</name>
</gene>
<evidence type="ECO:0000313" key="2">
    <source>
        <dbReference type="EMBL" id="MBB3836027.1"/>
    </source>
</evidence>
<evidence type="ECO:0000313" key="3">
    <source>
        <dbReference type="Proteomes" id="UP000541352"/>
    </source>
</evidence>
<dbReference type="EMBL" id="JACIBY010000001">
    <property type="protein sequence ID" value="MBB3836027.1"/>
    <property type="molecule type" value="Genomic_DNA"/>
</dbReference>
<protein>
    <recommendedName>
        <fullName evidence="1">Polymerase beta nucleotidyltransferase domain-containing protein</fullName>
    </recommendedName>
</protein>
<keyword evidence="3" id="KW-1185">Reference proteome</keyword>
<sequence>MQSLTTIIQYLENSLFFQTYNLEKIGIFGSVAREEDANDLDLLIDGDPSDFKKWIQFKEKIEADLAIKVDIMFEKYADPIILYRAKKDLIYATRH</sequence>
<proteinExistence type="predicted"/>
<dbReference type="Proteomes" id="UP000541352">
    <property type="component" value="Unassembled WGS sequence"/>
</dbReference>
<dbReference type="RefSeq" id="WP_183970833.1">
    <property type="nucleotide sequence ID" value="NZ_JACIBY010000001.1"/>
</dbReference>
<name>A0A7W6EN76_9BACT</name>
<comment type="caution">
    <text evidence="2">The sequence shown here is derived from an EMBL/GenBank/DDBJ whole genome shotgun (WGS) entry which is preliminary data.</text>
</comment>
<dbReference type="InterPro" id="IPR041633">
    <property type="entry name" value="Polbeta"/>
</dbReference>
<dbReference type="InterPro" id="IPR043519">
    <property type="entry name" value="NT_sf"/>
</dbReference>
<dbReference type="AlphaFoldDB" id="A0A7W6EN76"/>
<feature type="domain" description="Polymerase beta nucleotidyltransferase" evidence="1">
    <location>
        <begin position="16"/>
        <end position="91"/>
    </location>
</feature>